<dbReference type="FunFam" id="3.10.50.40:FF:000025">
    <property type="entry name" value="Peptidylprolyl isomerase"/>
    <property type="match status" value="1"/>
</dbReference>
<dbReference type="InterPro" id="IPR050689">
    <property type="entry name" value="FKBP-type_PPIase"/>
</dbReference>
<evidence type="ECO:0000256" key="3">
    <source>
        <dbReference type="ARBA" id="ARBA00013194"/>
    </source>
</evidence>
<dbReference type="PANTHER" id="PTHR10516">
    <property type="entry name" value="PEPTIDYL-PROLYL CIS-TRANS ISOMERASE"/>
    <property type="match status" value="1"/>
</dbReference>
<organism evidence="9 10">
    <name type="scientific">Rhizoctonia solani</name>
    <dbReference type="NCBI Taxonomy" id="456999"/>
    <lineage>
        <taxon>Eukaryota</taxon>
        <taxon>Fungi</taxon>
        <taxon>Dikarya</taxon>
        <taxon>Basidiomycota</taxon>
        <taxon>Agaricomycotina</taxon>
        <taxon>Agaricomycetes</taxon>
        <taxon>Cantharellales</taxon>
        <taxon>Ceratobasidiaceae</taxon>
        <taxon>Rhizoctonia</taxon>
    </lineage>
</organism>
<proteinExistence type="inferred from homology"/>
<keyword evidence="4 7" id="KW-0697">Rotamase</keyword>
<keyword evidence="5 7" id="KW-0413">Isomerase</keyword>
<name>A0A8H2WQK6_9AGAM</name>
<dbReference type="EC" id="5.2.1.8" evidence="3 7"/>
<feature type="domain" description="PPIase FKBP-type" evidence="8">
    <location>
        <begin position="35"/>
        <end position="124"/>
    </location>
</feature>
<dbReference type="GO" id="GO:0003755">
    <property type="term" value="F:peptidyl-prolyl cis-trans isomerase activity"/>
    <property type="evidence" value="ECO:0007669"/>
    <property type="project" value="UniProtKB-KW"/>
</dbReference>
<dbReference type="SUPFAM" id="SSF54534">
    <property type="entry name" value="FKBP-like"/>
    <property type="match status" value="2"/>
</dbReference>
<dbReference type="Gene3D" id="3.10.50.40">
    <property type="match status" value="2"/>
</dbReference>
<accession>A0A8H2WQK6</accession>
<evidence type="ECO:0000256" key="7">
    <source>
        <dbReference type="PROSITE-ProRule" id="PRU00277"/>
    </source>
</evidence>
<reference evidence="9" key="1">
    <citation type="submission" date="2021-01" db="EMBL/GenBank/DDBJ databases">
        <authorList>
            <person name="Kaushik A."/>
        </authorList>
    </citation>
    <scope>NUCLEOTIDE SEQUENCE</scope>
    <source>
        <strain evidence="9">AG1-1B</strain>
    </source>
</reference>
<evidence type="ECO:0000259" key="8">
    <source>
        <dbReference type="PROSITE" id="PS50059"/>
    </source>
</evidence>
<gene>
    <name evidence="9" type="ORF">RDB_LOCUS32941</name>
</gene>
<evidence type="ECO:0000256" key="6">
    <source>
        <dbReference type="ARBA" id="ARBA00038106"/>
    </source>
</evidence>
<dbReference type="EMBL" id="CAJMWQ010000953">
    <property type="protein sequence ID" value="CAE6404149.1"/>
    <property type="molecule type" value="Genomic_DNA"/>
</dbReference>
<evidence type="ECO:0000256" key="5">
    <source>
        <dbReference type="ARBA" id="ARBA00023235"/>
    </source>
</evidence>
<comment type="function">
    <text evidence="2">PPIases accelerate the folding of proteins. It catalyzes the cis-trans isomerization of proline imidic peptide bonds in oligopeptides.</text>
</comment>
<comment type="caution">
    <text evidence="9">The sequence shown here is derived from an EMBL/GenBank/DDBJ whole genome shotgun (WGS) entry which is preliminary data.</text>
</comment>
<feature type="domain" description="PPIase FKBP-type" evidence="8">
    <location>
        <begin position="133"/>
        <end position="222"/>
    </location>
</feature>
<dbReference type="Proteomes" id="UP000663826">
    <property type="component" value="Unassembled WGS sequence"/>
</dbReference>
<evidence type="ECO:0000256" key="1">
    <source>
        <dbReference type="ARBA" id="ARBA00000971"/>
    </source>
</evidence>
<dbReference type="Pfam" id="PF00254">
    <property type="entry name" value="FKBP_C"/>
    <property type="match status" value="2"/>
</dbReference>
<protein>
    <recommendedName>
        <fullName evidence="3 7">peptidylprolyl isomerase</fullName>
        <ecNumber evidence="3 7">5.2.1.8</ecNumber>
    </recommendedName>
</protein>
<evidence type="ECO:0000313" key="9">
    <source>
        <dbReference type="EMBL" id="CAE6404149.1"/>
    </source>
</evidence>
<dbReference type="PROSITE" id="PS50059">
    <property type="entry name" value="FKBP_PPIASE"/>
    <property type="match status" value="2"/>
</dbReference>
<dbReference type="AlphaFoldDB" id="A0A8H2WQK6"/>
<dbReference type="InterPro" id="IPR001179">
    <property type="entry name" value="PPIase_FKBP_dom"/>
</dbReference>
<comment type="similarity">
    <text evidence="6">Belongs to the FKBP-type PPIase family. FKBP1 subfamily.</text>
</comment>
<dbReference type="InterPro" id="IPR046357">
    <property type="entry name" value="PPIase_dom_sf"/>
</dbReference>
<comment type="catalytic activity">
    <reaction evidence="1 7">
        <text>[protein]-peptidylproline (omega=180) = [protein]-peptidylproline (omega=0)</text>
        <dbReference type="Rhea" id="RHEA:16237"/>
        <dbReference type="Rhea" id="RHEA-COMP:10747"/>
        <dbReference type="Rhea" id="RHEA-COMP:10748"/>
        <dbReference type="ChEBI" id="CHEBI:83833"/>
        <dbReference type="ChEBI" id="CHEBI:83834"/>
        <dbReference type="EC" id="5.2.1.8"/>
    </reaction>
</comment>
<dbReference type="PANTHER" id="PTHR10516:SF443">
    <property type="entry name" value="FK506-BINDING PROTEIN 59-RELATED"/>
    <property type="match status" value="1"/>
</dbReference>
<sequence>MGVIIHRLQPGDGIRRWAIQINESWRINSTEQCIKDVVTIHYIGTLLDGFKESIIHSSSRTRTELHSFNRKVIRGWDEGVPQLSMGEKALLTITADYAYGERGFPPNIPSNTTLNFEVELIAINYNPYDLRSPDNVQIHYTGWLKDSGKKFDSSVDRGQPFETTIGVGRVIKGWDEGVPQLSLGEKAKLTITPDFGYGSRGAGNAIPPNATLIFEVELLAINGRKA</sequence>
<dbReference type="GO" id="GO:0005737">
    <property type="term" value="C:cytoplasm"/>
    <property type="evidence" value="ECO:0007669"/>
    <property type="project" value="TreeGrafter"/>
</dbReference>
<evidence type="ECO:0000256" key="2">
    <source>
        <dbReference type="ARBA" id="ARBA00002388"/>
    </source>
</evidence>
<evidence type="ECO:0000256" key="4">
    <source>
        <dbReference type="ARBA" id="ARBA00023110"/>
    </source>
</evidence>
<evidence type="ECO:0000313" key="10">
    <source>
        <dbReference type="Proteomes" id="UP000663826"/>
    </source>
</evidence>